<dbReference type="InterPro" id="IPR011761">
    <property type="entry name" value="ATP-grasp"/>
</dbReference>
<feature type="domain" description="ATP-grasp" evidence="2">
    <location>
        <begin position="88"/>
        <end position="289"/>
    </location>
</feature>
<organism evidence="3 4">
    <name type="scientific">Methylocystis echinoides</name>
    <dbReference type="NCBI Taxonomy" id="29468"/>
    <lineage>
        <taxon>Bacteria</taxon>
        <taxon>Pseudomonadati</taxon>
        <taxon>Pseudomonadota</taxon>
        <taxon>Alphaproteobacteria</taxon>
        <taxon>Hyphomicrobiales</taxon>
        <taxon>Methylocystaceae</taxon>
        <taxon>Methylocystis</taxon>
    </lineage>
</organism>
<keyword evidence="1" id="KW-0067">ATP-binding</keyword>
<protein>
    <recommendedName>
        <fullName evidence="2">ATP-grasp domain-containing protein</fullName>
    </recommendedName>
</protein>
<dbReference type="EMBL" id="BSEC01000001">
    <property type="protein sequence ID" value="GLI93047.1"/>
    <property type="molecule type" value="Genomic_DNA"/>
</dbReference>
<dbReference type="AlphaFoldDB" id="A0A9W6GU11"/>
<dbReference type="Proteomes" id="UP001144323">
    <property type="component" value="Unassembled WGS sequence"/>
</dbReference>
<accession>A0A9W6GU11</accession>
<proteinExistence type="predicted"/>
<dbReference type="Gene3D" id="3.30.470.20">
    <property type="entry name" value="ATP-grasp fold, B domain"/>
    <property type="match status" value="1"/>
</dbReference>
<dbReference type="RefSeq" id="WP_281802629.1">
    <property type="nucleotide sequence ID" value="NZ_BSEC01000001.1"/>
</dbReference>
<dbReference type="SUPFAM" id="SSF56059">
    <property type="entry name" value="Glutathione synthetase ATP-binding domain-like"/>
    <property type="match status" value="1"/>
</dbReference>
<name>A0A9W6GU11_9HYPH</name>
<keyword evidence="1" id="KW-0547">Nucleotide-binding</keyword>
<keyword evidence="4" id="KW-1185">Reference proteome</keyword>
<comment type="caution">
    <text evidence="3">The sequence shown here is derived from an EMBL/GenBank/DDBJ whole genome shotgun (WGS) entry which is preliminary data.</text>
</comment>
<dbReference type="GO" id="GO:0005524">
    <property type="term" value="F:ATP binding"/>
    <property type="evidence" value="ECO:0007669"/>
    <property type="project" value="UniProtKB-UniRule"/>
</dbReference>
<dbReference type="GO" id="GO:0046872">
    <property type="term" value="F:metal ion binding"/>
    <property type="evidence" value="ECO:0007669"/>
    <property type="project" value="InterPro"/>
</dbReference>
<evidence type="ECO:0000313" key="4">
    <source>
        <dbReference type="Proteomes" id="UP001144323"/>
    </source>
</evidence>
<dbReference type="PROSITE" id="PS50975">
    <property type="entry name" value="ATP_GRASP"/>
    <property type="match status" value="1"/>
</dbReference>
<evidence type="ECO:0000259" key="2">
    <source>
        <dbReference type="PROSITE" id="PS50975"/>
    </source>
</evidence>
<evidence type="ECO:0000313" key="3">
    <source>
        <dbReference type="EMBL" id="GLI93047.1"/>
    </source>
</evidence>
<sequence length="310" mass="34561">MEPTRNLVLVHSEGWQDIGDFHAIKSLVEAAAPDIEVFIASNATRSSATRKKAARRPTLVFSPICLLSFQPDRGKIYQGRQISKLEEIRALAAGGVAVPPFEEIVPETRLDPAIYGPLVLVKPSFALASWGQGVELRRTETVRYRPLEDYPEHHPGRWGPMIAQKFIDCGHAMTARVLTLFGEPIFTFVRESTKPLQLDPERETFEPGDFMPAPPDVKLYASHDPELLAFAARIYRAMPDVALQGCDILRDRNGDLYVIEINPGGGTWAFSNKSAPGYRRALNTEDLAREFDAFTTCARLLIERTRAEAA</sequence>
<gene>
    <name evidence="3" type="ORF">LMG27198_20390</name>
</gene>
<evidence type="ECO:0000256" key="1">
    <source>
        <dbReference type="PROSITE-ProRule" id="PRU00409"/>
    </source>
</evidence>
<reference evidence="3" key="1">
    <citation type="journal article" date="2023" name="Int. J. Syst. Evol. Microbiol.">
        <title>Methylocystis iwaonis sp. nov., a type II methane-oxidizing bacterium from surface soil of a rice paddy field in Japan, and emended description of the genus Methylocystis (ex Whittenbury et al. 1970) Bowman et al. 1993.</title>
        <authorList>
            <person name="Kaise H."/>
            <person name="Sawadogo J.B."/>
            <person name="Alam M.S."/>
            <person name="Ueno C."/>
            <person name="Dianou D."/>
            <person name="Shinjo R."/>
            <person name="Asakawa S."/>
        </authorList>
    </citation>
    <scope>NUCLEOTIDE SEQUENCE</scope>
    <source>
        <strain evidence="3">LMG27198</strain>
    </source>
</reference>